<evidence type="ECO:0000256" key="2">
    <source>
        <dbReference type="ARBA" id="ARBA00004919"/>
    </source>
</evidence>
<dbReference type="CDD" id="cd13957">
    <property type="entry name" value="PT_UbiA_Cox10"/>
    <property type="match status" value="1"/>
</dbReference>
<feature type="transmembrane region" description="Helical" evidence="14">
    <location>
        <begin position="243"/>
        <end position="260"/>
    </location>
</feature>
<dbReference type="GO" id="GO:0006783">
    <property type="term" value="P:heme biosynthetic process"/>
    <property type="evidence" value="ECO:0007669"/>
    <property type="project" value="UniProtKB-KW"/>
</dbReference>
<dbReference type="InterPro" id="IPR000537">
    <property type="entry name" value="UbiA_prenyltransferase"/>
</dbReference>
<dbReference type="InterPro" id="IPR006369">
    <property type="entry name" value="Protohaem_IX_farnesylTrfase"/>
</dbReference>
<accession>A0A212IYZ2</accession>
<name>A0A212IYZ2_9DELT</name>
<keyword evidence="7 14" id="KW-1133">Transmembrane helix</keyword>
<keyword evidence="8" id="KW-0350">Heme biosynthesis</keyword>
<keyword evidence="5 15" id="KW-0808">Transferase</keyword>
<evidence type="ECO:0000256" key="1">
    <source>
        <dbReference type="ARBA" id="ARBA00004651"/>
    </source>
</evidence>
<feature type="transmembrane region" description="Helical" evidence="14">
    <location>
        <begin position="84"/>
        <end position="104"/>
    </location>
</feature>
<dbReference type="Pfam" id="PF01040">
    <property type="entry name" value="UbiA"/>
    <property type="match status" value="1"/>
</dbReference>
<feature type="transmembrane region" description="Helical" evidence="14">
    <location>
        <begin position="137"/>
        <end position="158"/>
    </location>
</feature>
<evidence type="ECO:0000256" key="14">
    <source>
        <dbReference type="SAM" id="Phobius"/>
    </source>
</evidence>
<dbReference type="PANTHER" id="PTHR43448">
    <property type="entry name" value="PROTOHEME IX FARNESYLTRANSFERASE, MITOCHONDRIAL"/>
    <property type="match status" value="1"/>
</dbReference>
<dbReference type="EC" id="2.5.1.141" evidence="3"/>
<proteinExistence type="predicted"/>
<protein>
    <recommendedName>
        <fullName evidence="11">Protoheme IX farnesyltransferase</fullName>
        <ecNumber evidence="3">2.5.1.141</ecNumber>
    </recommendedName>
    <alternativeName>
        <fullName evidence="12">Heme B farnesyltransferase</fullName>
    </alternativeName>
    <alternativeName>
        <fullName evidence="10">Heme O synthase</fullName>
    </alternativeName>
</protein>
<feature type="transmembrane region" description="Helical" evidence="14">
    <location>
        <begin position="110"/>
        <end position="130"/>
    </location>
</feature>
<evidence type="ECO:0000256" key="11">
    <source>
        <dbReference type="ARBA" id="ARBA00040810"/>
    </source>
</evidence>
<feature type="transmembrane region" description="Helical" evidence="14">
    <location>
        <begin position="218"/>
        <end position="237"/>
    </location>
</feature>
<evidence type="ECO:0000256" key="10">
    <source>
        <dbReference type="ARBA" id="ARBA00030253"/>
    </source>
</evidence>
<feature type="transmembrane region" description="Helical" evidence="14">
    <location>
        <begin position="164"/>
        <end position="181"/>
    </location>
</feature>
<comment type="catalytic activity">
    <reaction evidence="13">
        <text>heme b + (2E,6E)-farnesyl diphosphate + H2O = Fe(II)-heme o + diphosphate</text>
        <dbReference type="Rhea" id="RHEA:28070"/>
        <dbReference type="ChEBI" id="CHEBI:15377"/>
        <dbReference type="ChEBI" id="CHEBI:33019"/>
        <dbReference type="ChEBI" id="CHEBI:60344"/>
        <dbReference type="ChEBI" id="CHEBI:60530"/>
        <dbReference type="ChEBI" id="CHEBI:175763"/>
        <dbReference type="EC" id="2.5.1.141"/>
    </reaction>
</comment>
<dbReference type="Gene3D" id="1.10.357.140">
    <property type="entry name" value="UbiA prenyltransferase"/>
    <property type="match status" value="1"/>
</dbReference>
<dbReference type="GO" id="GO:0005886">
    <property type="term" value="C:plasma membrane"/>
    <property type="evidence" value="ECO:0007669"/>
    <property type="project" value="UniProtKB-SubCell"/>
</dbReference>
<dbReference type="EMBL" id="FLUQ01000001">
    <property type="protein sequence ID" value="SBV92387.1"/>
    <property type="molecule type" value="Genomic_DNA"/>
</dbReference>
<evidence type="ECO:0000256" key="5">
    <source>
        <dbReference type="ARBA" id="ARBA00022679"/>
    </source>
</evidence>
<organism evidence="15">
    <name type="scientific">uncultured delta proteobacterium</name>
    <dbReference type="NCBI Taxonomy" id="34034"/>
    <lineage>
        <taxon>Bacteria</taxon>
        <taxon>Deltaproteobacteria</taxon>
        <taxon>environmental samples</taxon>
    </lineage>
</organism>
<comment type="subcellular location">
    <subcellularLocation>
        <location evidence="1">Cell membrane</location>
        <topology evidence="1">Multi-pass membrane protein</topology>
    </subcellularLocation>
</comment>
<dbReference type="GO" id="GO:0008495">
    <property type="term" value="F:protoheme IX farnesyltransferase activity"/>
    <property type="evidence" value="ECO:0007669"/>
    <property type="project" value="UniProtKB-EC"/>
</dbReference>
<evidence type="ECO:0000256" key="3">
    <source>
        <dbReference type="ARBA" id="ARBA00012292"/>
    </source>
</evidence>
<dbReference type="AlphaFoldDB" id="A0A212IYZ2"/>
<dbReference type="InterPro" id="IPR044878">
    <property type="entry name" value="UbiA_sf"/>
</dbReference>
<evidence type="ECO:0000256" key="12">
    <source>
        <dbReference type="ARBA" id="ARBA00042475"/>
    </source>
</evidence>
<evidence type="ECO:0000313" key="15">
    <source>
        <dbReference type="EMBL" id="SBV92387.1"/>
    </source>
</evidence>
<reference evidence="15" key="1">
    <citation type="submission" date="2016-04" db="EMBL/GenBank/DDBJ databases">
        <authorList>
            <person name="Evans L.H."/>
            <person name="Alamgir A."/>
            <person name="Owens N."/>
            <person name="Weber N.D."/>
            <person name="Virtaneva K."/>
            <person name="Barbian K."/>
            <person name="Babar A."/>
            <person name="Rosenke K."/>
        </authorList>
    </citation>
    <scope>NUCLEOTIDE SEQUENCE</scope>
    <source>
        <strain evidence="15">86</strain>
    </source>
</reference>
<sequence length="296" mass="31357">MTSRLAILTQRLHDARTLVRDTVSLMVAASAAFGYLLERPVIDAGFAWTLTGAMLVTGGCSAWNQLQEKDLDALIPRTRNRPLVQGRVSPAFALVLGIVCFGAGTACLYAAGGLAPASLAFVVAGLYNGLYTPLKRVSGFALLAGAVVGALPPVLGWLCAGGGIFAPELALLYGVYLLWQVPHFWMRAERDSEAYAAAKLPLPPVQFSGPGYRRLLRLWFQAYAAAVLLLPVFPLLHGPAARIVLGLLGMALFVGGGLLLRPGSGTPERRYALQLTDGGLAAAMLVVVLDRLMVFG</sequence>
<gene>
    <name evidence="15" type="primary">ctaB</name>
    <name evidence="15" type="ORF">KL86DPRO_10353</name>
</gene>
<evidence type="ECO:0000256" key="9">
    <source>
        <dbReference type="ARBA" id="ARBA00023136"/>
    </source>
</evidence>
<dbReference type="PANTHER" id="PTHR43448:SF7">
    <property type="entry name" value="4-HYDROXYBENZOATE SOLANESYLTRANSFERASE"/>
    <property type="match status" value="1"/>
</dbReference>
<comment type="pathway">
    <text evidence="2">Porphyrin-containing compound metabolism; heme O biosynthesis; heme O from protoheme: step 1/1.</text>
</comment>
<keyword evidence="6 14" id="KW-0812">Transmembrane</keyword>
<feature type="transmembrane region" description="Helical" evidence="14">
    <location>
        <begin position="272"/>
        <end position="294"/>
    </location>
</feature>
<evidence type="ECO:0000256" key="7">
    <source>
        <dbReference type="ARBA" id="ARBA00022989"/>
    </source>
</evidence>
<evidence type="ECO:0000256" key="6">
    <source>
        <dbReference type="ARBA" id="ARBA00022692"/>
    </source>
</evidence>
<evidence type="ECO:0000256" key="4">
    <source>
        <dbReference type="ARBA" id="ARBA00022475"/>
    </source>
</evidence>
<evidence type="ECO:0000256" key="8">
    <source>
        <dbReference type="ARBA" id="ARBA00023133"/>
    </source>
</evidence>
<keyword evidence="9 14" id="KW-0472">Membrane</keyword>
<keyword evidence="4" id="KW-1003">Cell membrane</keyword>
<evidence type="ECO:0000256" key="13">
    <source>
        <dbReference type="ARBA" id="ARBA00047690"/>
    </source>
</evidence>